<feature type="domain" description="RNA polymerase sigma-70 region 2" evidence="5">
    <location>
        <begin position="23"/>
        <end position="89"/>
    </location>
</feature>
<protein>
    <submittedName>
        <fullName evidence="7">Sigma-70 family RNA polymerase sigma factor</fullName>
    </submittedName>
</protein>
<evidence type="ECO:0000313" key="7">
    <source>
        <dbReference type="EMBL" id="QUL98781.1"/>
    </source>
</evidence>
<organism evidence="7">
    <name type="scientific">Candidatus Fermentithermobacillus carboniphilus</name>
    <dbReference type="NCBI Taxonomy" id="3085328"/>
    <lineage>
        <taxon>Bacteria</taxon>
        <taxon>Bacillati</taxon>
        <taxon>Bacillota</taxon>
        <taxon>Candidatus Fermentithermobacillia</taxon>
        <taxon>Candidatus Fermentithermobacillales</taxon>
        <taxon>Candidatus Fermentithermobacillaceae</taxon>
        <taxon>Candidatus Fermentithermobacillus</taxon>
    </lineage>
</organism>
<evidence type="ECO:0000256" key="3">
    <source>
        <dbReference type="ARBA" id="ARBA00023082"/>
    </source>
</evidence>
<dbReference type="PANTHER" id="PTHR43133:SF25">
    <property type="entry name" value="RNA POLYMERASE SIGMA FACTOR RFAY-RELATED"/>
    <property type="match status" value="1"/>
</dbReference>
<keyword evidence="3" id="KW-0731">Sigma factor</keyword>
<proteinExistence type="inferred from homology"/>
<dbReference type="InterPro" id="IPR007627">
    <property type="entry name" value="RNA_pol_sigma70_r2"/>
</dbReference>
<evidence type="ECO:0000259" key="5">
    <source>
        <dbReference type="Pfam" id="PF04542"/>
    </source>
</evidence>
<keyword evidence="4" id="KW-0804">Transcription</keyword>
<dbReference type="Pfam" id="PF08281">
    <property type="entry name" value="Sigma70_r4_2"/>
    <property type="match status" value="1"/>
</dbReference>
<dbReference type="Gene3D" id="1.10.10.10">
    <property type="entry name" value="Winged helix-like DNA-binding domain superfamily/Winged helix DNA-binding domain"/>
    <property type="match status" value="1"/>
</dbReference>
<comment type="similarity">
    <text evidence="1">Belongs to the sigma-70 factor family. ECF subfamily.</text>
</comment>
<dbReference type="AlphaFoldDB" id="A0AAT9LCJ5"/>
<dbReference type="InterPro" id="IPR039425">
    <property type="entry name" value="RNA_pol_sigma-70-like"/>
</dbReference>
<dbReference type="InterPro" id="IPR013324">
    <property type="entry name" value="RNA_pol_sigma_r3/r4-like"/>
</dbReference>
<sequence length="209" mass="23477">MASEDLALAKRISSGDQEAFEFFFQRYRKDVLRHISTMIEDPAEAEDLTQEVFLRAYHSIHTYSGTASLGRWLRRIATNISIDRMRKKSVPTLAWPVLVTREGTEEPVDFPDDSPSPLDMAQSNEVKSNILKAISSLPPYYKEVVILHDIMNYSGEEIAKRIERPIGTVKSRLSRAHGILMRLLSQGGLAMVNSSEKPANILEGEMVAG</sequence>
<name>A0AAT9LCJ5_9FIRM</name>
<evidence type="ECO:0000259" key="6">
    <source>
        <dbReference type="Pfam" id="PF08281"/>
    </source>
</evidence>
<dbReference type="InterPro" id="IPR036388">
    <property type="entry name" value="WH-like_DNA-bd_sf"/>
</dbReference>
<reference evidence="7" key="1">
    <citation type="submission" date="2020-10" db="EMBL/GenBank/DDBJ databases">
        <authorList>
            <person name="Kadnikov V."/>
            <person name="Beletsky A.V."/>
            <person name="Mardanov A.V."/>
            <person name="Karnachuk O.V."/>
            <person name="Ravin N.V."/>
        </authorList>
    </citation>
    <scope>NUCLEOTIDE SEQUENCE</scope>
    <source>
        <strain evidence="7">Bu02</strain>
    </source>
</reference>
<dbReference type="Gene3D" id="1.10.1740.10">
    <property type="match status" value="1"/>
</dbReference>
<gene>
    <name evidence="7" type="ORF">IMF26_01490</name>
</gene>
<dbReference type="SUPFAM" id="SSF88946">
    <property type="entry name" value="Sigma2 domain of RNA polymerase sigma factors"/>
    <property type="match status" value="1"/>
</dbReference>
<evidence type="ECO:0000256" key="2">
    <source>
        <dbReference type="ARBA" id="ARBA00023015"/>
    </source>
</evidence>
<evidence type="ECO:0000256" key="1">
    <source>
        <dbReference type="ARBA" id="ARBA00010641"/>
    </source>
</evidence>
<dbReference type="CDD" id="cd06171">
    <property type="entry name" value="Sigma70_r4"/>
    <property type="match status" value="1"/>
</dbReference>
<accession>A0AAT9LCJ5</accession>
<dbReference type="SUPFAM" id="SSF88659">
    <property type="entry name" value="Sigma3 and sigma4 domains of RNA polymerase sigma factors"/>
    <property type="match status" value="1"/>
</dbReference>
<dbReference type="EMBL" id="CP062796">
    <property type="protein sequence ID" value="QUL98781.1"/>
    <property type="molecule type" value="Genomic_DNA"/>
</dbReference>
<dbReference type="PANTHER" id="PTHR43133">
    <property type="entry name" value="RNA POLYMERASE ECF-TYPE SIGMA FACTO"/>
    <property type="match status" value="1"/>
</dbReference>
<dbReference type="Pfam" id="PF04542">
    <property type="entry name" value="Sigma70_r2"/>
    <property type="match status" value="1"/>
</dbReference>
<dbReference type="InterPro" id="IPR013325">
    <property type="entry name" value="RNA_pol_sigma_r2"/>
</dbReference>
<dbReference type="GO" id="GO:0006352">
    <property type="term" value="P:DNA-templated transcription initiation"/>
    <property type="evidence" value="ECO:0007669"/>
    <property type="project" value="InterPro"/>
</dbReference>
<reference evidence="7" key="2">
    <citation type="journal article" date="2023" name="Biology">
        <title>Prokaryotic Life Associated with Coal-Fire Gas Vents Revealed by Metagenomics.</title>
        <authorList>
            <person name="Kadnikov V.V."/>
            <person name="Mardanov A.V."/>
            <person name="Beletsky A.V."/>
            <person name="Karnachuk O.V."/>
            <person name="Ravin N.V."/>
        </authorList>
    </citation>
    <scope>NUCLEOTIDE SEQUENCE</scope>
    <source>
        <strain evidence="7">Bu02</strain>
    </source>
</reference>
<dbReference type="GO" id="GO:0016987">
    <property type="term" value="F:sigma factor activity"/>
    <property type="evidence" value="ECO:0007669"/>
    <property type="project" value="UniProtKB-KW"/>
</dbReference>
<evidence type="ECO:0000256" key="4">
    <source>
        <dbReference type="ARBA" id="ARBA00023163"/>
    </source>
</evidence>
<keyword evidence="2" id="KW-0805">Transcription regulation</keyword>
<dbReference type="InterPro" id="IPR013249">
    <property type="entry name" value="RNA_pol_sigma70_r4_t2"/>
</dbReference>
<feature type="domain" description="RNA polymerase sigma factor 70 region 4 type 2" evidence="6">
    <location>
        <begin position="129"/>
        <end position="176"/>
    </location>
</feature>
<dbReference type="GO" id="GO:0003677">
    <property type="term" value="F:DNA binding"/>
    <property type="evidence" value="ECO:0007669"/>
    <property type="project" value="InterPro"/>
</dbReference>
<dbReference type="InterPro" id="IPR014284">
    <property type="entry name" value="RNA_pol_sigma-70_dom"/>
</dbReference>
<dbReference type="NCBIfam" id="TIGR02937">
    <property type="entry name" value="sigma70-ECF"/>
    <property type="match status" value="1"/>
</dbReference>
<dbReference type="KEGG" id="fcz:IMF26_01490"/>